<accession>A0A3B1BQZ6</accession>
<dbReference type="InterPro" id="IPR029151">
    <property type="entry name" value="Sensor-like_sf"/>
</dbReference>
<gene>
    <name evidence="1" type="ORF">MNBD_GAMMA24-832</name>
</gene>
<sequence>MGDKNLIMSWFEQTIREKKQTLRQLTAEPMAELARACVADWNDSDKLDVLLQRNIPLLPHCHLIYAVDMQGRLISSNINADNINTRWRGTDLSDRPYLKTSLPYQGYTISQVYISRQTMKFCISAMHPVREGMTVLGFIAADFDVDDLPASKESATEEESEWKQYKGDPAIRSTLFMQERALSAMDRCLDEVIEIITDMMQHHGIFHTKIHFSSSRASFWSMMDPYTYHVNTVDELTNPDRCLAYPRQPLTERAQVSRDDIAQVLNLFKQLRNADETIYLRSSSFNVINGIVGLTFSCDGSHYVPYREFLSKNIEFWFGGKQKTTTNCSN</sequence>
<name>A0A3B1BQZ6_9ZZZZ</name>
<organism evidence="1">
    <name type="scientific">hydrothermal vent metagenome</name>
    <dbReference type="NCBI Taxonomy" id="652676"/>
    <lineage>
        <taxon>unclassified sequences</taxon>
        <taxon>metagenomes</taxon>
        <taxon>ecological metagenomes</taxon>
    </lineage>
</organism>
<dbReference type="AlphaFoldDB" id="A0A3B1BQZ6"/>
<reference evidence="1" key="1">
    <citation type="submission" date="2018-06" db="EMBL/GenBank/DDBJ databases">
        <authorList>
            <person name="Zhirakovskaya E."/>
        </authorList>
    </citation>
    <scope>NUCLEOTIDE SEQUENCE</scope>
</reference>
<evidence type="ECO:0000313" key="1">
    <source>
        <dbReference type="EMBL" id="VAX14274.1"/>
    </source>
</evidence>
<dbReference type="Gene3D" id="3.30.450.20">
    <property type="entry name" value="PAS domain"/>
    <property type="match status" value="1"/>
</dbReference>
<dbReference type="SUPFAM" id="SSF103190">
    <property type="entry name" value="Sensory domain-like"/>
    <property type="match status" value="1"/>
</dbReference>
<dbReference type="EMBL" id="UOFZ01000169">
    <property type="protein sequence ID" value="VAX14274.1"/>
    <property type="molecule type" value="Genomic_DNA"/>
</dbReference>
<protein>
    <submittedName>
        <fullName evidence="1">Uncharacterized protein</fullName>
    </submittedName>
</protein>
<proteinExistence type="predicted"/>
<dbReference type="CDD" id="cd12914">
    <property type="entry name" value="PDC1_DGC_like"/>
    <property type="match status" value="1"/>
</dbReference>